<evidence type="ECO:0000256" key="6">
    <source>
        <dbReference type="ARBA" id="ARBA00041324"/>
    </source>
</evidence>
<keyword evidence="4" id="KW-0658">Purine biosynthesis</keyword>
<reference evidence="10" key="1">
    <citation type="journal article" date="2014" name="Genome Biol. Evol.">
        <title>Pangenome evidence for extensive interdomain horizontal transfer affecting lineage core and shell genes in uncultured planktonic thaumarchaeota and euryarchaeota.</title>
        <authorList>
            <person name="Deschamps P."/>
            <person name="Zivanovic Y."/>
            <person name="Moreira D."/>
            <person name="Rodriguez-Valera F."/>
            <person name="Lopez-Garcia P."/>
        </authorList>
    </citation>
    <scope>NUCLEOTIDE SEQUENCE</scope>
</reference>
<dbReference type="GO" id="GO:0004644">
    <property type="term" value="F:phosphoribosylglycinamide formyltransferase activity"/>
    <property type="evidence" value="ECO:0007669"/>
    <property type="project" value="UniProtKB-EC"/>
</dbReference>
<protein>
    <recommendedName>
        <fullName evidence="2">phosphoribosylglycinamide formyltransferase 1</fullName>
        <ecNumber evidence="2">2.1.2.2</ecNumber>
    </recommendedName>
    <alternativeName>
        <fullName evidence="7">5'-phosphoribosylglycinamide transformylase</fullName>
    </alternativeName>
    <alternativeName>
        <fullName evidence="6">GAR transformylase</fullName>
    </alternativeName>
</protein>
<feature type="domain" description="Formyl transferase N-terminal" evidence="9">
    <location>
        <begin position="3"/>
        <end position="187"/>
    </location>
</feature>
<evidence type="ECO:0000256" key="2">
    <source>
        <dbReference type="ARBA" id="ARBA00012254"/>
    </source>
</evidence>
<dbReference type="PANTHER" id="PTHR43369">
    <property type="entry name" value="PHOSPHORIBOSYLGLYCINAMIDE FORMYLTRANSFERASE"/>
    <property type="match status" value="1"/>
</dbReference>
<keyword evidence="3 10" id="KW-0808">Transferase</keyword>
<evidence type="ECO:0000259" key="9">
    <source>
        <dbReference type="Pfam" id="PF00551"/>
    </source>
</evidence>
<dbReference type="AlphaFoldDB" id="A0A075G8T1"/>
<name>A0A075G8T1_9ARCH</name>
<dbReference type="GO" id="GO:0006189">
    <property type="term" value="P:'de novo' IMP biosynthetic process"/>
    <property type="evidence" value="ECO:0007669"/>
    <property type="project" value="UniProtKB-UniPathway"/>
</dbReference>
<gene>
    <name evidence="10" type="primary">purN</name>
</gene>
<dbReference type="HAMAP" id="MF_01930">
    <property type="entry name" value="PurN"/>
    <property type="match status" value="1"/>
</dbReference>
<evidence type="ECO:0000256" key="3">
    <source>
        <dbReference type="ARBA" id="ARBA00022679"/>
    </source>
</evidence>
<proteinExistence type="inferred from homology"/>
<dbReference type="Pfam" id="PF00551">
    <property type="entry name" value="Formyl_trans_N"/>
    <property type="match status" value="1"/>
</dbReference>
<dbReference type="InterPro" id="IPR036477">
    <property type="entry name" value="Formyl_transf_N_sf"/>
</dbReference>
<dbReference type="EMBL" id="KF900526">
    <property type="protein sequence ID" value="AIE98137.1"/>
    <property type="molecule type" value="Genomic_DNA"/>
</dbReference>
<comment type="catalytic activity">
    <reaction evidence="8">
        <text>N(1)-(5-phospho-beta-D-ribosyl)glycinamide + (6R)-10-formyltetrahydrofolate = N(2)-formyl-N(1)-(5-phospho-beta-D-ribosyl)glycinamide + (6S)-5,6,7,8-tetrahydrofolate + H(+)</text>
        <dbReference type="Rhea" id="RHEA:15053"/>
        <dbReference type="ChEBI" id="CHEBI:15378"/>
        <dbReference type="ChEBI" id="CHEBI:57453"/>
        <dbReference type="ChEBI" id="CHEBI:143788"/>
        <dbReference type="ChEBI" id="CHEBI:147286"/>
        <dbReference type="ChEBI" id="CHEBI:195366"/>
        <dbReference type="EC" id="2.1.2.2"/>
    </reaction>
</comment>
<dbReference type="SUPFAM" id="SSF53328">
    <property type="entry name" value="Formyltransferase"/>
    <property type="match status" value="1"/>
</dbReference>
<organism evidence="10">
    <name type="scientific">uncultured marine thaumarchaeote KM3_04_D06</name>
    <dbReference type="NCBI Taxonomy" id="1455965"/>
    <lineage>
        <taxon>Archaea</taxon>
        <taxon>Nitrososphaerota</taxon>
        <taxon>environmental samples</taxon>
    </lineage>
</organism>
<dbReference type="PROSITE" id="PS00373">
    <property type="entry name" value="GART"/>
    <property type="match status" value="1"/>
</dbReference>
<dbReference type="InterPro" id="IPR002376">
    <property type="entry name" value="Formyl_transf_N"/>
</dbReference>
<evidence type="ECO:0000256" key="7">
    <source>
        <dbReference type="ARBA" id="ARBA00041682"/>
    </source>
</evidence>
<evidence type="ECO:0000256" key="8">
    <source>
        <dbReference type="ARBA" id="ARBA00047664"/>
    </source>
</evidence>
<dbReference type="UniPathway" id="UPA00074">
    <property type="reaction ID" value="UER00126"/>
</dbReference>
<evidence type="ECO:0000256" key="1">
    <source>
        <dbReference type="ARBA" id="ARBA00005054"/>
    </source>
</evidence>
<dbReference type="NCBIfam" id="TIGR00639">
    <property type="entry name" value="PurN"/>
    <property type="match status" value="1"/>
</dbReference>
<evidence type="ECO:0000313" key="10">
    <source>
        <dbReference type="EMBL" id="AIE98137.1"/>
    </source>
</evidence>
<evidence type="ECO:0000256" key="4">
    <source>
        <dbReference type="ARBA" id="ARBA00022755"/>
    </source>
</evidence>
<dbReference type="Gene3D" id="3.40.50.170">
    <property type="entry name" value="Formyl transferase, N-terminal domain"/>
    <property type="match status" value="1"/>
</dbReference>
<dbReference type="CDD" id="cd08645">
    <property type="entry name" value="FMT_core_GART"/>
    <property type="match status" value="1"/>
</dbReference>
<dbReference type="EC" id="2.1.2.2" evidence="2"/>
<accession>A0A075G8T1</accession>
<dbReference type="InterPro" id="IPR004607">
    <property type="entry name" value="GART"/>
</dbReference>
<evidence type="ECO:0000256" key="5">
    <source>
        <dbReference type="ARBA" id="ARBA00038440"/>
    </source>
</evidence>
<comment type="similarity">
    <text evidence="5">Belongs to the GART family.</text>
</comment>
<sequence length="206" mass="22754">MLKLAILISGRGSNMKSILNAVQKQNIPIKPTIVISNKPSANGLKIARKFGVQTEIVESKGFQGTRWEYDQKIIHVLSRYGITPKNSLICLAGFMRVLSPEFVKKFKNQILNIHPSILPAFPGLDAQKQAIESGASHSGCTVHFVDEGVDTGPIIVQETVKIQNDDTEETLSKKILTKEHKAYVKAVKLIAENKIKVVGRKVKKIS</sequence>
<comment type="pathway">
    <text evidence="1">Purine metabolism; IMP biosynthesis via de novo pathway; N(2)-formyl-N(1)-(5-phospho-D-ribosyl)glycinamide from N(1)-(5-phospho-D-ribosyl)glycinamide (10-formyl THF route): step 1/1.</text>
</comment>
<dbReference type="PANTHER" id="PTHR43369:SF2">
    <property type="entry name" value="PHOSPHORIBOSYLGLYCINAMIDE FORMYLTRANSFERASE"/>
    <property type="match status" value="1"/>
</dbReference>
<dbReference type="InterPro" id="IPR001555">
    <property type="entry name" value="GART_AS"/>
</dbReference>
<dbReference type="GO" id="GO:0005737">
    <property type="term" value="C:cytoplasm"/>
    <property type="evidence" value="ECO:0007669"/>
    <property type="project" value="TreeGrafter"/>
</dbReference>